<dbReference type="EMBL" id="CAUOFW020006168">
    <property type="protein sequence ID" value="CAK9173217.1"/>
    <property type="molecule type" value="Genomic_DNA"/>
</dbReference>
<reference evidence="1 2" key="1">
    <citation type="submission" date="2024-02" db="EMBL/GenBank/DDBJ databases">
        <authorList>
            <person name="Vignale AGUSTIN F."/>
            <person name="Sosa J E."/>
            <person name="Modenutti C."/>
        </authorList>
    </citation>
    <scope>NUCLEOTIDE SEQUENCE [LARGE SCALE GENOMIC DNA]</scope>
</reference>
<dbReference type="PANTHER" id="PTHR38925">
    <property type="entry name" value="PROTEIN, PUTATIVE-RELATED"/>
    <property type="match status" value="1"/>
</dbReference>
<dbReference type="AlphaFoldDB" id="A0ABC8TWE0"/>
<keyword evidence="2" id="KW-1185">Reference proteome</keyword>
<protein>
    <submittedName>
        <fullName evidence="1">Uncharacterized protein</fullName>
    </submittedName>
</protein>
<organism evidence="1 2">
    <name type="scientific">Ilex paraguariensis</name>
    <name type="common">yerba mate</name>
    <dbReference type="NCBI Taxonomy" id="185542"/>
    <lineage>
        <taxon>Eukaryota</taxon>
        <taxon>Viridiplantae</taxon>
        <taxon>Streptophyta</taxon>
        <taxon>Embryophyta</taxon>
        <taxon>Tracheophyta</taxon>
        <taxon>Spermatophyta</taxon>
        <taxon>Magnoliopsida</taxon>
        <taxon>eudicotyledons</taxon>
        <taxon>Gunneridae</taxon>
        <taxon>Pentapetalae</taxon>
        <taxon>asterids</taxon>
        <taxon>campanulids</taxon>
        <taxon>Aquifoliales</taxon>
        <taxon>Aquifoliaceae</taxon>
        <taxon>Ilex</taxon>
    </lineage>
</organism>
<dbReference type="Proteomes" id="UP001642360">
    <property type="component" value="Unassembled WGS sequence"/>
</dbReference>
<evidence type="ECO:0000313" key="1">
    <source>
        <dbReference type="EMBL" id="CAK9173217.1"/>
    </source>
</evidence>
<proteinExistence type="predicted"/>
<comment type="caution">
    <text evidence="1">The sequence shown here is derived from an EMBL/GenBank/DDBJ whole genome shotgun (WGS) entry which is preliminary data.</text>
</comment>
<name>A0ABC8TWE0_9AQUA</name>
<gene>
    <name evidence="1" type="ORF">ILEXP_LOCUS42955</name>
</gene>
<dbReference type="PANTHER" id="PTHR38925:SF1">
    <property type="entry name" value="PROTEIN, PUTATIVE-RELATED"/>
    <property type="match status" value="1"/>
</dbReference>
<accession>A0ABC8TWE0</accession>
<sequence>MGLTLVVLAKLKLITTSHSVCPMVAGLAWAFVLKLSFSITKLGPLRRVYADVLNGFRLFLFQMGQISLNAAPTSSNRTRWERALRLVRERLTQVTRSPALESDEDSLHTLSMIAL</sequence>
<evidence type="ECO:0000313" key="2">
    <source>
        <dbReference type="Proteomes" id="UP001642360"/>
    </source>
</evidence>